<accession>A0AAN7LTP9</accession>
<sequence length="92" mass="10482">MEKSRSFPAYGFELQGHRPNSYSFNGPKSGGFVASNDPENKRKRRVAAYNIFTMEGKIKSRVCSSFKWIKSKFTGDPPYDVSRKPKKVDISL</sequence>
<proteinExistence type="predicted"/>
<dbReference type="Pfam" id="PF12023">
    <property type="entry name" value="DUF3511"/>
    <property type="match status" value="1"/>
</dbReference>
<organism evidence="1 2">
    <name type="scientific">Trapa natans</name>
    <name type="common">Water chestnut</name>
    <dbReference type="NCBI Taxonomy" id="22666"/>
    <lineage>
        <taxon>Eukaryota</taxon>
        <taxon>Viridiplantae</taxon>
        <taxon>Streptophyta</taxon>
        <taxon>Embryophyta</taxon>
        <taxon>Tracheophyta</taxon>
        <taxon>Spermatophyta</taxon>
        <taxon>Magnoliopsida</taxon>
        <taxon>eudicotyledons</taxon>
        <taxon>Gunneridae</taxon>
        <taxon>Pentapetalae</taxon>
        <taxon>rosids</taxon>
        <taxon>malvids</taxon>
        <taxon>Myrtales</taxon>
        <taxon>Lythraceae</taxon>
        <taxon>Trapa</taxon>
    </lineage>
</organism>
<dbReference type="InterPro" id="IPR021899">
    <property type="entry name" value="DUF3511"/>
</dbReference>
<dbReference type="EMBL" id="JAXQNO010000008">
    <property type="protein sequence ID" value="KAK4792476.1"/>
    <property type="molecule type" value="Genomic_DNA"/>
</dbReference>
<dbReference type="PANTHER" id="PTHR33193:SF7">
    <property type="entry name" value="OS06G0686600 PROTEIN"/>
    <property type="match status" value="1"/>
</dbReference>
<dbReference type="PANTHER" id="PTHR33193">
    <property type="entry name" value="DOMAIN PROTEIN, PUTATIVE (DUF3511)-RELATED"/>
    <property type="match status" value="1"/>
</dbReference>
<gene>
    <name evidence="1" type="ORF">SAY86_022911</name>
</gene>
<dbReference type="AlphaFoldDB" id="A0AAN7LTP9"/>
<dbReference type="Proteomes" id="UP001346149">
    <property type="component" value="Unassembled WGS sequence"/>
</dbReference>
<evidence type="ECO:0000313" key="2">
    <source>
        <dbReference type="Proteomes" id="UP001346149"/>
    </source>
</evidence>
<evidence type="ECO:0000313" key="1">
    <source>
        <dbReference type="EMBL" id="KAK4792476.1"/>
    </source>
</evidence>
<protein>
    <submittedName>
        <fullName evidence="1">Uncharacterized protein</fullName>
    </submittedName>
</protein>
<reference evidence="1 2" key="1">
    <citation type="journal article" date="2023" name="Hortic Res">
        <title>Pangenome of water caltrop reveals structural variations and asymmetric subgenome divergence after allopolyploidization.</title>
        <authorList>
            <person name="Zhang X."/>
            <person name="Chen Y."/>
            <person name="Wang L."/>
            <person name="Yuan Y."/>
            <person name="Fang M."/>
            <person name="Shi L."/>
            <person name="Lu R."/>
            <person name="Comes H.P."/>
            <person name="Ma Y."/>
            <person name="Chen Y."/>
            <person name="Huang G."/>
            <person name="Zhou Y."/>
            <person name="Zheng Z."/>
            <person name="Qiu Y."/>
        </authorList>
    </citation>
    <scope>NUCLEOTIDE SEQUENCE [LARGE SCALE GENOMIC DNA]</scope>
    <source>
        <strain evidence="1">F231</strain>
    </source>
</reference>
<name>A0AAN7LTP9_TRANT</name>
<keyword evidence="2" id="KW-1185">Reference proteome</keyword>
<comment type="caution">
    <text evidence="1">The sequence shown here is derived from an EMBL/GenBank/DDBJ whole genome shotgun (WGS) entry which is preliminary data.</text>
</comment>